<proteinExistence type="predicted"/>
<accession>H4GKS5</accession>
<dbReference type="OrthoDB" id="9815466at2"/>
<dbReference type="AlphaFoldDB" id="H4GKS5"/>
<dbReference type="Proteomes" id="UP000004567">
    <property type="component" value="Unassembled WGS sequence"/>
</dbReference>
<evidence type="ECO:0000256" key="1">
    <source>
        <dbReference type="SAM" id="Phobius"/>
    </source>
</evidence>
<dbReference type="GO" id="GO:0016740">
    <property type="term" value="F:transferase activity"/>
    <property type="evidence" value="ECO:0007669"/>
    <property type="project" value="UniProtKB-KW"/>
</dbReference>
<keyword evidence="1" id="KW-0812">Transmembrane</keyword>
<feature type="transmembrane region" description="Helical" evidence="1">
    <location>
        <begin position="88"/>
        <end position="108"/>
    </location>
</feature>
<dbReference type="RefSeq" id="WP_007122657.1">
    <property type="nucleotide sequence ID" value="NZ_AICN01000072.1"/>
</dbReference>
<sequence>MKFSFAPRTDKRQLYLGYTILFVFIAACLYCPYLIAGKTLIWDTDAFNQHLPLLAQYRQLVWHWLLHPFSSLNFWSFNWGLGTDTFQVFSYYTIGDVFAYIALLFPAAKITLAYQLTIVIRMYCVGLAFVYFAQHLPFCKLVIWGGAATYLVNSYLLYANVAQPFFTTTFIIFPLIIIQIERVLQGRSAWPLTLVFIWMLINNYYLAFILGVGAIIYLGLRVVTFYRHQLDYGRTFWKLVFATVTSLLVSAVMLIPEIIAVRSSTRIGSVFANGLTTYPQYYYVLLAKQLINGDDWDFMYWSALGMTSVIVVALVYVYRHAKQYPLITISLGASLVMMLIPAVGALFNGGMSPSNRWTLLIYLPLATSIMILLEHLTKIDRTTLKWMVGISLVYLMTVVATYMFKNDDDLFVPVIFLLLSLLIVGAAYYRAVTHPLNWMIGLILLNVGFNAVYAALPFNGSFANQMLTKGEYQQIAKQRYGGLDKSLSRSLTYRINTISNNQTTGQEKTYNDLTSGLASISSYFSLQNQYLGLFSQRLGNSQYETNIPLQQVDDRTVLNNFLGVKYIFAQTTTDDDTKVPSGYFVDQTTEPTVNYDQGQSSDATKTSDLKTTQTVRYTTKNAFPLLYWQNTYISPATYRHLSATAKERALASGVVVNSSAAKKWTTGMKKANLSGNVQVIATQLWNNRLQKMNGQSVTVTDPDAKYYLRLQKQTSAHQNELHLDIKSIHYQPFSMKKTLQLMADHLRETTLEPGAMINQVFTNYQNWRSLFLKGYPDMSYLLTASNKYGDETLEQPAQSKTSFFKVVTSGVLNLGAYGKHLSSQVTLTTNKLGKYRISYQLVAEQLGTKYRQEVRQIQAHGLKNLKISQNQISGNLTTSQVGILTSSIPYSSGWTATDNGKTVRLVRTNNAFIGLRLKTGHHHIVLRYHVPGLKAGMHVSLIGLLWLIISAIFTLNWRRKTIN</sequence>
<dbReference type="EMBL" id="AICN01000072">
    <property type="protein sequence ID" value="EHS84995.1"/>
    <property type="molecule type" value="Genomic_DNA"/>
</dbReference>
<dbReference type="PROSITE" id="PS51257">
    <property type="entry name" value="PROKAR_LIPOPROTEIN"/>
    <property type="match status" value="1"/>
</dbReference>
<feature type="transmembrane region" description="Helical" evidence="1">
    <location>
        <begin position="935"/>
        <end position="957"/>
    </location>
</feature>
<keyword evidence="1" id="KW-0472">Membrane</keyword>
<feature type="transmembrane region" description="Helical" evidence="1">
    <location>
        <begin position="384"/>
        <end position="404"/>
    </location>
</feature>
<evidence type="ECO:0000313" key="2">
    <source>
        <dbReference type="EMBL" id="EHS84995.1"/>
    </source>
</evidence>
<reference evidence="2 3" key="1">
    <citation type="journal article" date="2013" name="Genome Announc.">
        <title>Genome Sequence of Lactobacillus gastricus PS3, a Strain Isolated from Human Milk.</title>
        <authorList>
            <person name="Martin V."/>
            <person name="Cardenas N."/>
            <person name="Jimenez E."/>
            <person name="Maldonado A."/>
            <person name="Rodriguez J.M."/>
            <person name="Fernandez L."/>
        </authorList>
    </citation>
    <scope>NUCLEOTIDE SEQUENCE [LARGE SCALE GENOMIC DNA]</scope>
    <source>
        <strain evidence="2 3">PS3</strain>
    </source>
</reference>
<dbReference type="PATRIC" id="fig|1144300.3.peg.1651"/>
<feature type="transmembrane region" description="Helical" evidence="1">
    <location>
        <begin position="236"/>
        <end position="255"/>
    </location>
</feature>
<comment type="caution">
    <text evidence="2">The sequence shown here is derived from an EMBL/GenBank/DDBJ whole genome shotgun (WGS) entry which is preliminary data.</text>
</comment>
<feature type="transmembrane region" description="Helical" evidence="1">
    <location>
        <begin position="192"/>
        <end position="216"/>
    </location>
</feature>
<feature type="transmembrane region" description="Helical" evidence="1">
    <location>
        <begin position="114"/>
        <end position="134"/>
    </location>
</feature>
<evidence type="ECO:0000313" key="3">
    <source>
        <dbReference type="Proteomes" id="UP000004567"/>
    </source>
</evidence>
<feature type="transmembrane region" description="Helical" evidence="1">
    <location>
        <begin position="436"/>
        <end position="456"/>
    </location>
</feature>
<dbReference type="Pfam" id="PF09586">
    <property type="entry name" value="YfhO"/>
    <property type="match status" value="1"/>
</dbReference>
<dbReference type="PANTHER" id="PTHR38454:SF1">
    <property type="entry name" value="INTEGRAL MEMBRANE PROTEIN"/>
    <property type="match status" value="1"/>
</dbReference>
<organism evidence="2 3">
    <name type="scientific">Limosilactobacillus gastricus PS3</name>
    <dbReference type="NCBI Taxonomy" id="1144300"/>
    <lineage>
        <taxon>Bacteria</taxon>
        <taxon>Bacillati</taxon>
        <taxon>Bacillota</taxon>
        <taxon>Bacilli</taxon>
        <taxon>Lactobacillales</taxon>
        <taxon>Lactobacillaceae</taxon>
        <taxon>Limosilactobacillus</taxon>
    </lineage>
</organism>
<feature type="transmembrane region" description="Helical" evidence="1">
    <location>
        <begin position="410"/>
        <end position="429"/>
    </location>
</feature>
<feature type="transmembrane region" description="Helical" evidence="1">
    <location>
        <begin position="15"/>
        <end position="35"/>
    </location>
</feature>
<dbReference type="InterPro" id="IPR018580">
    <property type="entry name" value="Uncharacterised_YfhO"/>
</dbReference>
<feature type="transmembrane region" description="Helical" evidence="1">
    <location>
        <begin position="164"/>
        <end position="180"/>
    </location>
</feature>
<dbReference type="STRING" id="1144300.PS3_15366"/>
<protein>
    <submittedName>
        <fullName evidence="2">Glycosyltransferase</fullName>
    </submittedName>
</protein>
<name>H4GKS5_9LACO</name>
<feature type="transmembrane region" description="Helical" evidence="1">
    <location>
        <begin position="61"/>
        <end position="81"/>
    </location>
</feature>
<dbReference type="PANTHER" id="PTHR38454">
    <property type="entry name" value="INTEGRAL MEMBRANE PROTEIN-RELATED"/>
    <property type="match status" value="1"/>
</dbReference>
<feature type="transmembrane region" description="Helical" evidence="1">
    <location>
        <begin position="359"/>
        <end position="377"/>
    </location>
</feature>
<gene>
    <name evidence="2" type="ORF">PS3_15366</name>
</gene>
<feature type="transmembrane region" description="Helical" evidence="1">
    <location>
        <begin position="298"/>
        <end position="317"/>
    </location>
</feature>
<keyword evidence="2" id="KW-0808">Transferase</keyword>
<feature type="transmembrane region" description="Helical" evidence="1">
    <location>
        <begin position="324"/>
        <end position="347"/>
    </location>
</feature>
<keyword evidence="1" id="KW-1133">Transmembrane helix</keyword>